<accession>A0A1Z4BWN2</accession>
<dbReference type="InterPro" id="IPR011051">
    <property type="entry name" value="RmlC_Cupin_sf"/>
</dbReference>
<evidence type="ECO:0000313" key="2">
    <source>
        <dbReference type="EMBL" id="ASF45681.1"/>
    </source>
</evidence>
<protein>
    <submittedName>
        <fullName evidence="2">Transcription negative regulator ChrR</fullName>
    </submittedName>
</protein>
<evidence type="ECO:0000259" key="1">
    <source>
        <dbReference type="Pfam" id="PF12973"/>
    </source>
</evidence>
<gene>
    <name evidence="2" type="ORF">CEK71_06115</name>
</gene>
<proteinExistence type="predicted"/>
<reference evidence="2 3" key="1">
    <citation type="submission" date="2017-06" db="EMBL/GenBank/DDBJ databases">
        <title>Genome Sequencing of the methanotroph Methylovulum psychrotolerants str. HV10-M2 isolated from a high-altitude environment.</title>
        <authorList>
            <person name="Mateos-Rivera A."/>
        </authorList>
    </citation>
    <scope>NUCLEOTIDE SEQUENCE [LARGE SCALE GENOMIC DNA]</scope>
    <source>
        <strain evidence="2 3">HV10_M2</strain>
    </source>
</reference>
<name>A0A1Z4BWN2_9GAMM</name>
<dbReference type="KEGG" id="mpsy:CEK71_06115"/>
<dbReference type="Pfam" id="PF12973">
    <property type="entry name" value="Cupin_7"/>
    <property type="match status" value="1"/>
</dbReference>
<dbReference type="SUPFAM" id="SSF51182">
    <property type="entry name" value="RmlC-like cupins"/>
    <property type="match status" value="1"/>
</dbReference>
<dbReference type="AlphaFoldDB" id="A0A1Z4BWN2"/>
<evidence type="ECO:0000313" key="3">
    <source>
        <dbReference type="Proteomes" id="UP000197019"/>
    </source>
</evidence>
<dbReference type="OrthoDB" id="9801227at2"/>
<dbReference type="InterPro" id="IPR025979">
    <property type="entry name" value="ChrR-like_cupin_dom"/>
</dbReference>
<dbReference type="EMBL" id="CP022129">
    <property type="protein sequence ID" value="ASF45681.1"/>
    <property type="molecule type" value="Genomic_DNA"/>
</dbReference>
<dbReference type="Proteomes" id="UP000197019">
    <property type="component" value="Chromosome"/>
</dbReference>
<dbReference type="RefSeq" id="WP_088618557.1">
    <property type="nucleotide sequence ID" value="NZ_CP022129.1"/>
</dbReference>
<sequence>MTHLKTPLPFTLSPEMIEGDSADWRQLREGVVLRTLFEDTDSGYSVGLIRYQPAACVPLHRHIGDEHIYVLSGSQQDERGIYATGSYIYNPEGSQHSVSSQDGCLVLVHWHKPVQFIGD</sequence>
<feature type="domain" description="ChrR-like cupin" evidence="1">
    <location>
        <begin position="16"/>
        <end position="109"/>
    </location>
</feature>
<dbReference type="Gene3D" id="2.60.120.10">
    <property type="entry name" value="Jelly Rolls"/>
    <property type="match status" value="1"/>
</dbReference>
<organism evidence="2 3">
    <name type="scientific">Methylovulum psychrotolerans</name>
    <dbReference type="NCBI Taxonomy" id="1704499"/>
    <lineage>
        <taxon>Bacteria</taxon>
        <taxon>Pseudomonadati</taxon>
        <taxon>Pseudomonadota</taxon>
        <taxon>Gammaproteobacteria</taxon>
        <taxon>Methylococcales</taxon>
        <taxon>Methylococcaceae</taxon>
        <taxon>Methylovulum</taxon>
    </lineage>
</organism>
<keyword evidence="3" id="KW-1185">Reference proteome</keyword>
<dbReference type="InterPro" id="IPR014710">
    <property type="entry name" value="RmlC-like_jellyroll"/>
</dbReference>